<accession>F2BB66</accession>
<comment type="caution">
    <text evidence="1">The sequence shown here is derived from an EMBL/GenBank/DDBJ whole genome shotgun (WGS) entry which is preliminary data.</text>
</comment>
<keyword evidence="2" id="KW-1185">Reference proteome</keyword>
<evidence type="ECO:0000313" key="1">
    <source>
        <dbReference type="EMBL" id="EGF11326.1"/>
    </source>
</evidence>
<evidence type="ECO:0000313" key="2">
    <source>
        <dbReference type="Proteomes" id="UP000004105"/>
    </source>
</evidence>
<dbReference type="HOGENOM" id="CLU_3273167_0_0_4"/>
<organism evidence="1 2">
    <name type="scientific">Neisseria bacilliformis ATCC BAA-1200</name>
    <dbReference type="NCBI Taxonomy" id="888742"/>
    <lineage>
        <taxon>Bacteria</taxon>
        <taxon>Pseudomonadati</taxon>
        <taxon>Pseudomonadota</taxon>
        <taxon>Betaproteobacteria</taxon>
        <taxon>Neisseriales</taxon>
        <taxon>Neisseriaceae</taxon>
        <taxon>Neisseria</taxon>
    </lineage>
</organism>
<dbReference type="Proteomes" id="UP000004105">
    <property type="component" value="Unassembled WGS sequence"/>
</dbReference>
<name>F2BB66_9NEIS</name>
<reference evidence="1 2" key="1">
    <citation type="submission" date="2011-02" db="EMBL/GenBank/DDBJ databases">
        <authorList>
            <person name="Muzny D."/>
            <person name="Qin X."/>
            <person name="Deng J."/>
            <person name="Jiang H."/>
            <person name="Liu Y."/>
            <person name="Qu J."/>
            <person name="Song X.-Z."/>
            <person name="Zhang L."/>
            <person name="Thornton R."/>
            <person name="Coyle M."/>
            <person name="Francisco L."/>
            <person name="Jackson L."/>
            <person name="Javaid M."/>
            <person name="Korchina V."/>
            <person name="Kovar C."/>
            <person name="Mata R."/>
            <person name="Mathew T."/>
            <person name="Ngo R."/>
            <person name="Nguyen L."/>
            <person name="Nguyen N."/>
            <person name="Okwuonu G."/>
            <person name="Ongeri F."/>
            <person name="Pham C."/>
            <person name="Simmons D."/>
            <person name="Wilczek-Boney K."/>
            <person name="Hale W."/>
            <person name="Jakkamsetti A."/>
            <person name="Pham P."/>
            <person name="Ruth R."/>
            <person name="San Lucas F."/>
            <person name="Warren J."/>
            <person name="Zhang J."/>
            <person name="Zhao Z."/>
            <person name="Zhou C."/>
            <person name="Zhu D."/>
            <person name="Lee S."/>
            <person name="Bess C."/>
            <person name="Blankenburg K."/>
            <person name="Forbes L."/>
            <person name="Fu Q."/>
            <person name="Gubbala S."/>
            <person name="Hirani K."/>
            <person name="Jayaseelan J.C."/>
            <person name="Lara F."/>
            <person name="Munidasa M."/>
            <person name="Palculict T."/>
            <person name="Patil S."/>
            <person name="Pu L.-L."/>
            <person name="Saada N."/>
            <person name="Tang L."/>
            <person name="Weissenberger G."/>
            <person name="Zhu Y."/>
            <person name="Hemphill L."/>
            <person name="Shang Y."/>
            <person name="Youmans B."/>
            <person name="Ayvaz T."/>
            <person name="Ross M."/>
            <person name="Santibanez J."/>
            <person name="Aqrawi P."/>
            <person name="Gross S."/>
            <person name="Joshi V."/>
            <person name="Fowler G."/>
            <person name="Nazareth L."/>
            <person name="Reid J."/>
            <person name="Worley K."/>
            <person name="Petrosino J."/>
            <person name="Highlander S."/>
            <person name="Gibbs R."/>
        </authorList>
    </citation>
    <scope>NUCLEOTIDE SEQUENCE [LARGE SCALE GENOMIC DNA]</scope>
    <source>
        <strain evidence="1 2">ATCC BAA-1200</strain>
    </source>
</reference>
<sequence length="41" mass="4385">MSAADFVWTFANRVRGRAKHPMVGFSGCLCVLRPSESAASA</sequence>
<protein>
    <submittedName>
        <fullName evidence="1">Uncharacterized protein</fullName>
    </submittedName>
</protein>
<gene>
    <name evidence="1" type="ORF">HMPREF9123_0970</name>
</gene>
<dbReference type="AlphaFoldDB" id="F2BB66"/>
<proteinExistence type="predicted"/>
<dbReference type="EMBL" id="AFAY01000020">
    <property type="protein sequence ID" value="EGF11326.1"/>
    <property type="molecule type" value="Genomic_DNA"/>
</dbReference>